<proteinExistence type="predicted"/>
<evidence type="ECO:0000313" key="3">
    <source>
        <dbReference type="Proteomes" id="UP000030665"/>
    </source>
</evidence>
<sequence>MGEMLSLYQMTNAAVDRPCDAGDCPSGMACRQKVCNSGSPLLFCQLQSDQTDPPSARPVDPCGARPNSSDIRIIFVTPRDELRS</sequence>
<keyword evidence="3" id="KW-1185">Reference proteome</keyword>
<evidence type="ECO:0000256" key="1">
    <source>
        <dbReference type="SAM" id="MobiDB-lite"/>
    </source>
</evidence>
<organism evidence="2 3">
    <name type="scientific">Trichuris trichiura</name>
    <name type="common">Whipworm</name>
    <name type="synonym">Trichocephalus trichiurus</name>
    <dbReference type="NCBI Taxonomy" id="36087"/>
    <lineage>
        <taxon>Eukaryota</taxon>
        <taxon>Metazoa</taxon>
        <taxon>Ecdysozoa</taxon>
        <taxon>Nematoda</taxon>
        <taxon>Enoplea</taxon>
        <taxon>Dorylaimia</taxon>
        <taxon>Trichinellida</taxon>
        <taxon>Trichuridae</taxon>
        <taxon>Trichuris</taxon>
    </lineage>
</organism>
<dbReference type="Proteomes" id="UP000030665">
    <property type="component" value="Unassembled WGS sequence"/>
</dbReference>
<name>A0A077Z568_TRITR</name>
<reference evidence="2" key="2">
    <citation type="submission" date="2014-03" db="EMBL/GenBank/DDBJ databases">
        <title>The whipworm genome and dual-species transcriptomics of an intimate host-pathogen interaction.</title>
        <authorList>
            <person name="Foth B.J."/>
            <person name="Tsai I.J."/>
            <person name="Reid A.J."/>
            <person name="Bancroft A.J."/>
            <person name="Nichol S."/>
            <person name="Tracey A."/>
            <person name="Holroyd N."/>
            <person name="Cotton J.A."/>
            <person name="Stanley E.J."/>
            <person name="Zarowiecki M."/>
            <person name="Liu J.Z."/>
            <person name="Huckvale T."/>
            <person name="Cooper P.J."/>
            <person name="Grencis R.K."/>
            <person name="Berriman M."/>
        </authorList>
    </citation>
    <scope>NUCLEOTIDE SEQUENCE [LARGE SCALE GENOMIC DNA]</scope>
</reference>
<feature type="region of interest" description="Disordered" evidence="1">
    <location>
        <begin position="48"/>
        <end position="68"/>
    </location>
</feature>
<evidence type="ECO:0000313" key="2">
    <source>
        <dbReference type="EMBL" id="CDW55246.1"/>
    </source>
</evidence>
<gene>
    <name evidence="2" type="ORF">TTRE_0000351801</name>
</gene>
<protein>
    <submittedName>
        <fullName evidence="2">Uncharacterized protein</fullName>
    </submittedName>
</protein>
<dbReference type="EMBL" id="HG805942">
    <property type="protein sequence ID" value="CDW55246.1"/>
    <property type="molecule type" value="Genomic_DNA"/>
</dbReference>
<accession>A0A077Z568</accession>
<dbReference type="AlphaFoldDB" id="A0A077Z568"/>
<reference evidence="2" key="1">
    <citation type="submission" date="2014-01" db="EMBL/GenBank/DDBJ databases">
        <authorList>
            <person name="Aslett M."/>
        </authorList>
    </citation>
    <scope>NUCLEOTIDE SEQUENCE</scope>
</reference>